<dbReference type="RefSeq" id="WP_013293194.1">
    <property type="nucleotide sequence ID" value="NC_014394.1"/>
</dbReference>
<evidence type="ECO:0000313" key="4">
    <source>
        <dbReference type="Proteomes" id="UP000001235"/>
    </source>
</evidence>
<evidence type="ECO:0000313" key="3">
    <source>
        <dbReference type="EMBL" id="ADL55255.1"/>
    </source>
</evidence>
<dbReference type="Proteomes" id="UP000001235">
    <property type="component" value="Chromosome"/>
</dbReference>
<proteinExistence type="predicted"/>
<dbReference type="AlphaFoldDB" id="D9SFF8"/>
<dbReference type="Pfam" id="PF06527">
    <property type="entry name" value="TniQ"/>
    <property type="match status" value="1"/>
</dbReference>
<dbReference type="STRING" id="395494.Galf_1227"/>
<feature type="domain" description="TniQ" evidence="1">
    <location>
        <begin position="4"/>
        <end position="160"/>
    </location>
</feature>
<organism evidence="3 4">
    <name type="scientific">Gallionella capsiferriformans (strain ES-2)</name>
    <name type="common">Gallionella ferruginea capsiferriformans (strain ES-2)</name>
    <dbReference type="NCBI Taxonomy" id="395494"/>
    <lineage>
        <taxon>Bacteria</taxon>
        <taxon>Pseudomonadati</taxon>
        <taxon>Pseudomonadota</taxon>
        <taxon>Betaproteobacteria</taxon>
        <taxon>Nitrosomonadales</taxon>
        <taxon>Gallionellaceae</taxon>
        <taxon>Gallionella</taxon>
    </lineage>
</organism>
<gene>
    <name evidence="3" type="ordered locus">Galf_1227</name>
</gene>
<dbReference type="OrthoDB" id="470139at2"/>
<dbReference type="eggNOG" id="COG3677">
    <property type="taxonomic scope" value="Bacteria"/>
</dbReference>
<feature type="domain" description="Transposon Tn7 transposition protein TnsD C-terminal" evidence="2">
    <location>
        <begin position="205"/>
        <end position="517"/>
    </location>
</feature>
<evidence type="ECO:0000259" key="1">
    <source>
        <dbReference type="Pfam" id="PF06527"/>
    </source>
</evidence>
<evidence type="ECO:0000259" key="2">
    <source>
        <dbReference type="Pfam" id="PF15978"/>
    </source>
</evidence>
<name>D9SFF8_GALCS</name>
<reference evidence="3 4" key="1">
    <citation type="submission" date="2010-08" db="EMBL/GenBank/DDBJ databases">
        <title>Complete sequence of Gallionella capsiferriformans ES-2.</title>
        <authorList>
            <consortium name="US DOE Joint Genome Institute"/>
            <person name="Lucas S."/>
            <person name="Copeland A."/>
            <person name="Lapidus A."/>
            <person name="Cheng J.-F."/>
            <person name="Bruce D."/>
            <person name="Goodwin L."/>
            <person name="Pitluck S."/>
            <person name="Chertkov O."/>
            <person name="Davenport K.W."/>
            <person name="Detter J.C."/>
            <person name="Han C."/>
            <person name="Tapia R."/>
            <person name="Land M."/>
            <person name="Hauser L."/>
            <person name="Chang Y.-J."/>
            <person name="Jeffries C."/>
            <person name="Kyrpides N."/>
            <person name="Ivanova N."/>
            <person name="Mikhailova N."/>
            <person name="Shelobolina E.S."/>
            <person name="Picardal F."/>
            <person name="Roden E."/>
            <person name="Emerson D."/>
            <person name="Woyke T."/>
        </authorList>
    </citation>
    <scope>NUCLEOTIDE SEQUENCE [LARGE SCALE GENOMIC DNA]</scope>
    <source>
        <strain evidence="3 4">ES-2</strain>
    </source>
</reference>
<dbReference type="KEGG" id="gca:Galf_1227"/>
<dbReference type="InterPro" id="IPR032750">
    <property type="entry name" value="TnsD_C"/>
</dbReference>
<dbReference type="HOGENOM" id="CLU_033785_1_0_4"/>
<accession>D9SFF8</accession>
<protein>
    <submittedName>
        <fullName evidence="3">Tn5468, transposition protein D</fullName>
    </submittedName>
</protein>
<sequence>MLSYFPAVYPGELLYSVLARYHRHTGLPGSMHTMETLFGKQQVIASIDLQGNLQELADRIPTERNLTANHLIDTLTLFPYVAAFEPPSLQAKVRQAMMRGIVKNLHIRLGLTASRVGRIESFRFCLECTQKMIASHGEMYWRRDHQLSSVLVCPEHGCLLLESNLSFVQHSRHEFIAATRANCPQHARPVIPMVDNKTLSHLQSLARLSTELLESPPTPRTFAGWTVFYRDRMIETGLALSDCRMDQQRFSQEFRNFYGRTLELFKNLLDGNGFSGNWLKIMVRKHRKASHPIYHLLVQNFLALRERHVSRFGTGPWACLNPLAQHRTATPIKEVTEHNNHGKITGVFTCNCGYVYTRSFNSATSEVGPPRFQQYGPLLKPALRKLIDDGVSRRKIGQILQLDPKTVFRLTRALDIEKQSKQCKSPSKDAPLKIPAKNTSIKKQLASSPGKNISASFRRDWVEVDEACIAKLSSLPALIYKESPPVRITFAELNRRIGKRDWLLTHQHLLPQTKAFLDRTLENLENFQLRRIRWAIQELESAGRPVKAWQVLRKTGLRSTDYREKINVELESAPALWRHAV</sequence>
<dbReference type="Pfam" id="PF15978">
    <property type="entry name" value="TnsD"/>
    <property type="match status" value="1"/>
</dbReference>
<keyword evidence="4" id="KW-1185">Reference proteome</keyword>
<dbReference type="EMBL" id="CP002159">
    <property type="protein sequence ID" value="ADL55255.1"/>
    <property type="molecule type" value="Genomic_DNA"/>
</dbReference>
<dbReference type="InterPro" id="IPR009492">
    <property type="entry name" value="TniQ"/>
</dbReference>